<keyword evidence="5" id="KW-0109">Calcium transport</keyword>
<feature type="transmembrane region" description="Helical" evidence="18">
    <location>
        <begin position="1296"/>
        <end position="1317"/>
    </location>
</feature>
<feature type="compositionally biased region" description="Low complexity" evidence="17">
    <location>
        <begin position="2118"/>
        <end position="2128"/>
    </location>
</feature>
<evidence type="ECO:0000256" key="11">
    <source>
        <dbReference type="ARBA" id="ARBA00023065"/>
    </source>
</evidence>
<evidence type="ECO:0000256" key="6">
    <source>
        <dbReference type="ARBA" id="ARBA00022673"/>
    </source>
</evidence>
<feature type="transmembrane region" description="Helical" evidence="18">
    <location>
        <begin position="1711"/>
        <end position="1735"/>
    </location>
</feature>
<name>A0A9P4QAH7_9PEZI</name>
<protein>
    <recommendedName>
        <fullName evidence="16">Calcium-channel protein CCH1</fullName>
    </recommendedName>
</protein>
<gene>
    <name evidence="20" type="ORF">K431DRAFT_283641</name>
</gene>
<feature type="transmembrane region" description="Helical" evidence="18">
    <location>
        <begin position="1681"/>
        <end position="1699"/>
    </location>
</feature>
<keyword evidence="21" id="KW-1185">Reference proteome</keyword>
<dbReference type="Gene3D" id="1.10.287.70">
    <property type="match status" value="4"/>
</dbReference>
<feature type="compositionally biased region" description="Low complexity" evidence="17">
    <location>
        <begin position="78"/>
        <end position="87"/>
    </location>
</feature>
<evidence type="ECO:0000256" key="12">
    <source>
        <dbReference type="ARBA" id="ARBA00023136"/>
    </source>
</evidence>
<feature type="transmembrane region" description="Helical" evidence="18">
    <location>
        <begin position="394"/>
        <end position="414"/>
    </location>
</feature>
<evidence type="ECO:0000256" key="9">
    <source>
        <dbReference type="ARBA" id="ARBA00022882"/>
    </source>
</evidence>
<feature type="transmembrane region" description="Helical" evidence="18">
    <location>
        <begin position="1017"/>
        <end position="1043"/>
    </location>
</feature>
<feature type="transmembrane region" description="Helical" evidence="18">
    <location>
        <begin position="1250"/>
        <end position="1276"/>
    </location>
</feature>
<evidence type="ECO:0000256" key="4">
    <source>
        <dbReference type="ARBA" id="ARBA00022553"/>
    </source>
</evidence>
<feature type="transmembrane region" description="Helical" evidence="18">
    <location>
        <begin position="1655"/>
        <end position="1675"/>
    </location>
</feature>
<feature type="transmembrane region" description="Helical" evidence="18">
    <location>
        <begin position="1811"/>
        <end position="1830"/>
    </location>
</feature>
<evidence type="ECO:0000256" key="13">
    <source>
        <dbReference type="ARBA" id="ARBA00023180"/>
    </source>
</evidence>
<reference evidence="20" key="1">
    <citation type="journal article" date="2020" name="Stud. Mycol.">
        <title>101 Dothideomycetes genomes: a test case for predicting lifestyles and emergence of pathogens.</title>
        <authorList>
            <person name="Haridas S."/>
            <person name="Albert R."/>
            <person name="Binder M."/>
            <person name="Bloem J."/>
            <person name="Labutti K."/>
            <person name="Salamov A."/>
            <person name="Andreopoulos B."/>
            <person name="Baker S."/>
            <person name="Barry K."/>
            <person name="Bills G."/>
            <person name="Bluhm B."/>
            <person name="Cannon C."/>
            <person name="Castanera R."/>
            <person name="Culley D."/>
            <person name="Daum C."/>
            <person name="Ezra D."/>
            <person name="Gonzalez J."/>
            <person name="Henrissat B."/>
            <person name="Kuo A."/>
            <person name="Liang C."/>
            <person name="Lipzen A."/>
            <person name="Lutzoni F."/>
            <person name="Magnuson J."/>
            <person name="Mondo S."/>
            <person name="Nolan M."/>
            <person name="Ohm R."/>
            <person name="Pangilinan J."/>
            <person name="Park H.-J."/>
            <person name="Ramirez L."/>
            <person name="Alfaro M."/>
            <person name="Sun H."/>
            <person name="Tritt A."/>
            <person name="Yoshinaga Y."/>
            <person name="Zwiers L.-H."/>
            <person name="Turgeon B."/>
            <person name="Goodwin S."/>
            <person name="Spatafora J."/>
            <person name="Crous P."/>
            <person name="Grigoriev I."/>
        </authorList>
    </citation>
    <scope>NUCLEOTIDE SEQUENCE</scope>
    <source>
        <strain evidence="20">CBS 116435</strain>
    </source>
</reference>
<evidence type="ECO:0000256" key="2">
    <source>
        <dbReference type="ARBA" id="ARBA00022448"/>
    </source>
</evidence>
<keyword evidence="8" id="KW-0106">Calcium</keyword>
<feature type="compositionally biased region" description="Low complexity" evidence="17">
    <location>
        <begin position="145"/>
        <end position="161"/>
    </location>
</feature>
<feature type="transmembrane region" description="Helical" evidence="18">
    <location>
        <begin position="1390"/>
        <end position="1414"/>
    </location>
</feature>
<feature type="compositionally biased region" description="Polar residues" evidence="17">
    <location>
        <begin position="2172"/>
        <end position="2187"/>
    </location>
</feature>
<dbReference type="PROSITE" id="PS50222">
    <property type="entry name" value="EF_HAND_2"/>
    <property type="match status" value="1"/>
</dbReference>
<keyword evidence="9" id="KW-0851">Voltage-gated channel</keyword>
<keyword evidence="14" id="KW-0407">Ion channel</keyword>
<feature type="transmembrane region" description="Helical" evidence="18">
    <location>
        <begin position="851"/>
        <end position="870"/>
    </location>
</feature>
<dbReference type="SUPFAM" id="SSF81324">
    <property type="entry name" value="Voltage-gated potassium channels"/>
    <property type="match status" value="4"/>
</dbReference>
<feature type="compositionally biased region" description="Polar residues" evidence="17">
    <location>
        <begin position="189"/>
        <end position="209"/>
    </location>
</feature>
<feature type="transmembrane region" description="Helical" evidence="18">
    <location>
        <begin position="1592"/>
        <end position="1613"/>
    </location>
</feature>
<evidence type="ECO:0000256" key="3">
    <source>
        <dbReference type="ARBA" id="ARBA00022475"/>
    </source>
</evidence>
<dbReference type="PANTHER" id="PTHR45628">
    <property type="entry name" value="VOLTAGE-DEPENDENT CALCIUM CHANNEL TYPE A SUBUNIT ALPHA-1"/>
    <property type="match status" value="1"/>
</dbReference>
<dbReference type="GO" id="GO:0098703">
    <property type="term" value="P:calcium ion import across plasma membrane"/>
    <property type="evidence" value="ECO:0007669"/>
    <property type="project" value="TreeGrafter"/>
</dbReference>
<keyword evidence="3" id="KW-1003">Cell membrane</keyword>
<dbReference type="Proteomes" id="UP000799441">
    <property type="component" value="Unassembled WGS sequence"/>
</dbReference>
<dbReference type="FunFam" id="1.20.120.350:FF:000098">
    <property type="entry name" value="Calcium channel subunit Cch1"/>
    <property type="match status" value="1"/>
</dbReference>
<comment type="similarity">
    <text evidence="15">Belongs to the calcium channel alpha-1 subunit (TC 1.A.1.11) family.</text>
</comment>
<dbReference type="Gene3D" id="1.20.120.350">
    <property type="entry name" value="Voltage-gated potassium channels. Chain C"/>
    <property type="match status" value="5"/>
</dbReference>
<dbReference type="InterPro" id="IPR002048">
    <property type="entry name" value="EF_hand_dom"/>
</dbReference>
<feature type="transmembrane region" description="Helical" evidence="18">
    <location>
        <begin position="1511"/>
        <end position="1533"/>
    </location>
</feature>
<feature type="region of interest" description="Disordered" evidence="17">
    <location>
        <begin position="128"/>
        <end position="368"/>
    </location>
</feature>
<feature type="transmembrane region" description="Helical" evidence="18">
    <location>
        <begin position="1625"/>
        <end position="1648"/>
    </location>
</feature>
<feature type="transmembrane region" description="Helical" evidence="18">
    <location>
        <begin position="938"/>
        <end position="963"/>
    </location>
</feature>
<dbReference type="Pfam" id="PF00520">
    <property type="entry name" value="Ion_trans"/>
    <property type="match status" value="4"/>
</dbReference>
<dbReference type="FunFam" id="1.10.287.70:FF:000093">
    <property type="entry name" value="Calcium channel subunit Cch1"/>
    <property type="match status" value="1"/>
</dbReference>
<dbReference type="PANTHER" id="PTHR45628:SF7">
    <property type="entry name" value="VOLTAGE-DEPENDENT CALCIUM CHANNEL TYPE A SUBUNIT ALPHA-1"/>
    <property type="match status" value="1"/>
</dbReference>
<dbReference type="GO" id="GO:0008331">
    <property type="term" value="F:high voltage-gated calcium channel activity"/>
    <property type="evidence" value="ECO:0007669"/>
    <property type="project" value="TreeGrafter"/>
</dbReference>
<evidence type="ECO:0000256" key="7">
    <source>
        <dbReference type="ARBA" id="ARBA00022692"/>
    </source>
</evidence>
<evidence type="ECO:0000256" key="5">
    <source>
        <dbReference type="ARBA" id="ARBA00022568"/>
    </source>
</evidence>
<feature type="transmembrane region" description="Helical" evidence="18">
    <location>
        <begin position="821"/>
        <end position="839"/>
    </location>
</feature>
<feature type="domain" description="EF-hand" evidence="19">
    <location>
        <begin position="1849"/>
        <end position="1884"/>
    </location>
</feature>
<sequence length="2223" mass="250189">MASDDPAHRRNRSANEIPLQDLDSNGNDTYGLSRNESHRRTVSDRGRPWFRSSRAASGAGAGRYAPIGERSPSPPQSPQARGPQSPRVFLQTPSGQHQRIPDEDDEAEFSHVADRGAFQAAIGFAGLSFNAGSPVEDGEDEDQTPPRTSRSSRPVLPSLRTNSIDMVPVELNDGPAFLSPGIRDEDDTQPLTSSPTEPRSTLAPQTAQGQRHDRHSIGGVRRPSVRFSPIPHATSSRLGDDLNAAEVGNAGPNSSPRRSSSSRNRSLSPSSVDSPLARTSTMLRKMSQRVVNLSNEPESARQSIRRRASTVRRPRAESQTEDDVNVRDFASADGAGSSHSKPPEKTPDSPIVESDPPQDLPPIDRNPLRGKSLGLFSRDSRVRQGLLQFLTHPILEPFILVLIVVQTVVLAVGSAQPVYSHPRPTNWGNDWADYTIFVIFIIYTAEIAMKVVVSGLIFNATEYSTIDRSIGVRQALTKKANDMFALHRKPSVRKTDTGLSSLQLAPPTLLRSLTAQNIEETPGSSRQAQKMRLAHRAFLRHSFNRLDFVAVIAYWISFILQSTGVEHSQHIYVFDMLSCLRVLRLLSITGGTSVILRSLKRAAPTLLNIGFLIGFFWLLFAIVGVQSFKSSLRRYCVWDGSRVDPGLGNWTANSIGGFQFCGGYLKMGANNTLDEMPWIHADGSNGTSKHKGFLCPVGSYCVESTNPYNNTVSYDNIFNSLELVFVIMSSNTFTDLMYDVCDSDYLAAALFSAFGIIVMSLWLINLLIAVITSSLQVIREESRSSAFMDREDPAEDETLEDEDDYSRKSRGLHRLYEKTRWVWISAIVYGLVTACLKHATMKEHTAKLIEISQITVTLILLAEIIIRIALDRRDFFHHRTNWADLTLAVITSVILLPQIRALHTPYAWLSIFQILRIYRVVLAVPITRDLITVVFRHVSGLLNLILFAYLLTFLAAIFAAQLFRGELPTQDDDLNDVQVTFATIFNSFTGMYQLLSSENWTSILYDVTRFTVRLDTAWIGAGFLILWYMLANFIVLNMFIAVIQENFDVSEDQKRLQQVRMFLHQKELGGGSHGTLSLSTIFKFGRNNRQDPLDYGQAATEMLLKDAVIRDFLDDILDEIDEETATPRSVNGFGKRSTIDFEAQGLKFWNAIYERVRKRLFDPEPNPFYTRPQLSSHYEELDPRTLAKEVVSAAEQRKVTQRQYLRNHPSYNVSLFFFKNGNPVRSLCQRIVGPGRGSERIEGRQPNTTIWYAFSAFIYAAIVAMVVLACVTTPLYQKEYFYTHGKDRLDQGGFFIKNWFAFTDVGFAALFTIEAIIKVIADGFFWTPHAYFRSSWGFIDGIVLITMWANVLTSFTDPTGGSRTVGAFKALRALRLLNVSDSARDTFHSVIILGGWKVVSAAFVSLSLLIPFAIYGLNLFAGTMTSCNDGGSNIFNLTDCVGEYENTPYNWTVLAPRQVSNSYYDFDNFGNSLFILFQIVSQEGWTDLEWSAESITGVFTQPEPWTQQGNAVFFIIFNLLGAVFVLTLFVSVFMRNYTEQTGVAFLTTEQRSWLELRKLLRQVAPSKRPSTKKKRETWQEWCYRRAVTKTGWWQRMITGVLIFHLILLCLEYYPEPWWWERTRDYLFLLLTVIYIVNIVVRIIGLTWFRFSRSAWDVYSVLSVFGTVITTVLLLSQFTNRIFVQLHKLFLVSVALLLIPRNNQLDQLFKTAAASLTSILNLLATWFVLFIVFAIAMTQSFGLTRFGDNETGNLNLRTVPKAMILLFRSSMGEGWNQIMEDFAGIEYPLCTIGDGLFNSDCGSKGWARALFISWNILSMYIFVNLFISLIYESFSYVYQRSSGLSAVSREEIRRFKQAWAEYDPSGTGYITKQQFPRFLGELSGLFEMRIYDSEYSVGAILEDCRKKSHRTSSLPVDGPQESDELDLEKLNKRLAEIPVGEVRQRRARMNTFYEEVLVSADPTRGISFNALLMILAHYKVISASKSLRLEEYLRRRARLQRVEEAVNRNVVVGFFDTLYWSRRFRRVMEARRAARMTELPQFEVPEIFIHDEGNNPMTPASPGRPIPSLSVTPVEYDPSDSHESLDFERRGSASGSATGSAHSGSMRNRSSSIQITPQGSPSGSPSGSPTRESHLSARHKPTGSQTSIQPDWHFAAALEGSSPPGSPRLTADMSVNRSRANSAVSQTDMMGAFDSSAWGESLRRSYTTQRGTRRGSNRRPPSGS</sequence>
<organism evidence="20 21">
    <name type="scientific">Polychaeton citri CBS 116435</name>
    <dbReference type="NCBI Taxonomy" id="1314669"/>
    <lineage>
        <taxon>Eukaryota</taxon>
        <taxon>Fungi</taxon>
        <taxon>Dikarya</taxon>
        <taxon>Ascomycota</taxon>
        <taxon>Pezizomycotina</taxon>
        <taxon>Dothideomycetes</taxon>
        <taxon>Dothideomycetidae</taxon>
        <taxon>Capnodiales</taxon>
        <taxon>Capnodiaceae</taxon>
        <taxon>Polychaeton</taxon>
    </lineage>
</organism>
<dbReference type="OrthoDB" id="416585at2759"/>
<dbReference type="GO" id="GO:0005509">
    <property type="term" value="F:calcium ion binding"/>
    <property type="evidence" value="ECO:0007669"/>
    <property type="project" value="InterPro"/>
</dbReference>
<keyword evidence="11" id="KW-0406">Ion transport</keyword>
<dbReference type="FunFam" id="1.10.287.70:FF:000118">
    <property type="entry name" value="Calcium channel subunit Cch1"/>
    <property type="match status" value="1"/>
</dbReference>
<evidence type="ECO:0000256" key="14">
    <source>
        <dbReference type="ARBA" id="ARBA00023303"/>
    </source>
</evidence>
<evidence type="ECO:0000256" key="17">
    <source>
        <dbReference type="SAM" id="MobiDB-lite"/>
    </source>
</evidence>
<dbReference type="InterPro" id="IPR050599">
    <property type="entry name" value="VDCC_alpha-1_subunit"/>
</dbReference>
<evidence type="ECO:0000259" key="19">
    <source>
        <dbReference type="PROSITE" id="PS50222"/>
    </source>
</evidence>
<feature type="transmembrane region" description="Helical" evidence="18">
    <location>
        <begin position="571"/>
        <end position="594"/>
    </location>
</feature>
<keyword evidence="10 18" id="KW-1133">Transmembrane helix</keyword>
<evidence type="ECO:0000256" key="1">
    <source>
        <dbReference type="ARBA" id="ARBA00004651"/>
    </source>
</evidence>
<feature type="transmembrane region" description="Helical" evidence="18">
    <location>
        <begin position="745"/>
        <end position="778"/>
    </location>
</feature>
<keyword evidence="7 18" id="KW-0812">Transmembrane</keyword>
<dbReference type="Gene3D" id="1.10.238.10">
    <property type="entry name" value="EF-hand"/>
    <property type="match status" value="1"/>
</dbReference>
<feature type="compositionally biased region" description="Low complexity" evidence="17">
    <location>
        <begin position="2091"/>
        <end position="2104"/>
    </location>
</feature>
<keyword evidence="13" id="KW-0325">Glycoprotein</keyword>
<dbReference type="InterPro" id="IPR005821">
    <property type="entry name" value="Ion_trans_dom"/>
</dbReference>
<keyword evidence="2" id="KW-0813">Transport</keyword>
<feature type="compositionally biased region" description="Basic and acidic residues" evidence="17">
    <location>
        <begin position="35"/>
        <end position="47"/>
    </location>
</feature>
<feature type="compositionally biased region" description="Polar residues" evidence="17">
    <location>
        <begin position="2105"/>
        <end position="2117"/>
    </location>
</feature>
<evidence type="ECO:0000313" key="20">
    <source>
        <dbReference type="EMBL" id="KAF2722814.1"/>
    </source>
</evidence>
<accession>A0A9P4QAH7</accession>
<comment type="subcellular location">
    <subcellularLocation>
        <location evidence="1">Cell membrane</location>
        <topology evidence="1">Multi-pass membrane protein</topology>
    </subcellularLocation>
</comment>
<feature type="transmembrane region" description="Helical" evidence="18">
    <location>
        <begin position="434"/>
        <end position="458"/>
    </location>
</feature>
<feature type="compositionally biased region" description="Basic residues" evidence="17">
    <location>
        <begin position="303"/>
        <end position="313"/>
    </location>
</feature>
<evidence type="ECO:0000256" key="15">
    <source>
        <dbReference type="ARBA" id="ARBA00061395"/>
    </source>
</evidence>
<proteinExistence type="inferred from homology"/>
<feature type="transmembrane region" description="Helical" evidence="18">
    <location>
        <begin position="606"/>
        <end position="625"/>
    </location>
</feature>
<evidence type="ECO:0000256" key="16">
    <source>
        <dbReference type="ARBA" id="ARBA00067459"/>
    </source>
</evidence>
<dbReference type="InterPro" id="IPR027359">
    <property type="entry name" value="Volt_channel_dom_sf"/>
</dbReference>
<keyword evidence="6" id="KW-0107">Calcium channel</keyword>
<keyword evidence="4" id="KW-0597">Phosphoprotein</keyword>
<keyword evidence="12 18" id="KW-0472">Membrane</keyword>
<evidence type="ECO:0000313" key="21">
    <source>
        <dbReference type="Proteomes" id="UP000799441"/>
    </source>
</evidence>
<feature type="compositionally biased region" description="Basic and acidic residues" evidence="17">
    <location>
        <begin position="2078"/>
        <end position="2090"/>
    </location>
</feature>
<dbReference type="EMBL" id="MU003780">
    <property type="protein sequence ID" value="KAF2722814.1"/>
    <property type="molecule type" value="Genomic_DNA"/>
</dbReference>
<evidence type="ECO:0000256" key="18">
    <source>
        <dbReference type="SAM" id="Phobius"/>
    </source>
</evidence>
<feature type="region of interest" description="Disordered" evidence="17">
    <location>
        <begin position="2049"/>
        <end position="2223"/>
    </location>
</feature>
<feature type="transmembrane region" description="Helical" evidence="18">
    <location>
        <begin position="546"/>
        <end position="565"/>
    </location>
</feature>
<dbReference type="GO" id="GO:0005891">
    <property type="term" value="C:voltage-gated calcium channel complex"/>
    <property type="evidence" value="ECO:0007669"/>
    <property type="project" value="TreeGrafter"/>
</dbReference>
<comment type="caution">
    <text evidence="20">The sequence shown here is derived from an EMBL/GenBank/DDBJ whole genome shotgun (WGS) entry which is preliminary data.</text>
</comment>
<evidence type="ECO:0000256" key="8">
    <source>
        <dbReference type="ARBA" id="ARBA00022837"/>
    </source>
</evidence>
<feature type="region of interest" description="Disordered" evidence="17">
    <location>
        <begin position="1"/>
        <end position="113"/>
    </location>
</feature>
<feature type="compositionally biased region" description="Low complexity" evidence="17">
    <location>
        <begin position="252"/>
        <end position="276"/>
    </location>
</feature>
<evidence type="ECO:0000256" key="10">
    <source>
        <dbReference type="ARBA" id="ARBA00022989"/>
    </source>
</evidence>
<feature type="compositionally biased region" description="Polar residues" evidence="17">
    <location>
        <begin position="22"/>
        <end position="34"/>
    </location>
</feature>